<dbReference type="CDD" id="cd03390">
    <property type="entry name" value="PAP2_containing_1_like"/>
    <property type="match status" value="1"/>
</dbReference>
<feature type="transmembrane region" description="Helical" evidence="7">
    <location>
        <begin position="21"/>
        <end position="42"/>
    </location>
</feature>
<evidence type="ECO:0000256" key="1">
    <source>
        <dbReference type="ARBA" id="ARBA00004141"/>
    </source>
</evidence>
<evidence type="ECO:0000313" key="9">
    <source>
        <dbReference type="EMBL" id="OCK81969.1"/>
    </source>
</evidence>
<keyword evidence="4 7" id="KW-1133">Transmembrane helix</keyword>
<dbReference type="InterPro" id="IPR036938">
    <property type="entry name" value="PAP2/HPO_sf"/>
</dbReference>
<feature type="region of interest" description="Disordered" evidence="6">
    <location>
        <begin position="479"/>
        <end position="523"/>
    </location>
</feature>
<sequence length="523" mass="56505">MDGWKPPQKLPFSKKKLPTKVVLSYIVDYVIIIVLIIGFYALDAVEPFHQHFALANYTLHYPYAVHERVPILWAVVIAVVCPAIIIAIYTLVIDGLFSHQRPVASSGRRRRLSGTYRLKDRLWELNCGILGLLLATAAAFTITGALKNAIGKPRPDLLARCLPPPGSVDPPFGLSDHSICTQKDNAILKDGFRSFPSGHSSSSFAGLFYLSLYLSAKLHVLDSRGEVWKTFVIMVPTLGAALIAGSRIMDARHHPFDVITGSLLGILVAWGSYRQYFPPVTEPWHKGRAYPIRSWGREPVAPEVIRVDEAAEPLRVPIPAPADIERGATSGYTSPTLQGIAEEHGGNVFRQQVSASQRRRAEDAYRGAPSSAYSVPQRGPSTVSSTYTSTLPTSNPFAAPTSTHRGTRQDGYFSSSSEDEDEYELQPTYTLSNPHGGGMQGAYDPVAATFGADTGYHREAVNPVPSPPLALNAGKDIATPATTEASGDLAETSRSPGPPPPPAHAAGTTGESRGVQLTESYAK</sequence>
<dbReference type="OrthoDB" id="8907274at2759"/>
<feature type="domain" description="Phosphatidic acid phosphatase type 2/haloperoxidase" evidence="8">
    <location>
        <begin position="127"/>
        <end position="273"/>
    </location>
</feature>
<name>A0A8E2EDU7_9PEZI</name>
<organism evidence="9 10">
    <name type="scientific">Lepidopterella palustris CBS 459.81</name>
    <dbReference type="NCBI Taxonomy" id="1314670"/>
    <lineage>
        <taxon>Eukaryota</taxon>
        <taxon>Fungi</taxon>
        <taxon>Dikarya</taxon>
        <taxon>Ascomycota</taxon>
        <taxon>Pezizomycotina</taxon>
        <taxon>Dothideomycetes</taxon>
        <taxon>Pleosporomycetidae</taxon>
        <taxon>Mytilinidiales</taxon>
        <taxon>Argynnaceae</taxon>
        <taxon>Lepidopterella</taxon>
    </lineage>
</organism>
<evidence type="ECO:0000256" key="5">
    <source>
        <dbReference type="ARBA" id="ARBA00023136"/>
    </source>
</evidence>
<gene>
    <name evidence="9" type="ORF">K432DRAFT_441971</name>
</gene>
<dbReference type="PANTHER" id="PTHR10165:SF158">
    <property type="entry name" value="PAP2 DOMAIN PROTEIN (AFU_ORTHOLOGUE AFUA_4G08970)"/>
    <property type="match status" value="1"/>
</dbReference>
<evidence type="ECO:0000256" key="3">
    <source>
        <dbReference type="ARBA" id="ARBA00022692"/>
    </source>
</evidence>
<feature type="transmembrane region" description="Helical" evidence="7">
    <location>
        <begin position="125"/>
        <end position="146"/>
    </location>
</feature>
<dbReference type="GO" id="GO:0008195">
    <property type="term" value="F:phosphatidate phosphatase activity"/>
    <property type="evidence" value="ECO:0007669"/>
    <property type="project" value="TreeGrafter"/>
</dbReference>
<reference evidence="9 10" key="1">
    <citation type="journal article" date="2016" name="Nat. Commun.">
        <title>Ectomycorrhizal ecology is imprinted in the genome of the dominant symbiotic fungus Cenococcum geophilum.</title>
        <authorList>
            <consortium name="DOE Joint Genome Institute"/>
            <person name="Peter M."/>
            <person name="Kohler A."/>
            <person name="Ohm R.A."/>
            <person name="Kuo A."/>
            <person name="Krutzmann J."/>
            <person name="Morin E."/>
            <person name="Arend M."/>
            <person name="Barry K.W."/>
            <person name="Binder M."/>
            <person name="Choi C."/>
            <person name="Clum A."/>
            <person name="Copeland A."/>
            <person name="Grisel N."/>
            <person name="Haridas S."/>
            <person name="Kipfer T."/>
            <person name="LaButti K."/>
            <person name="Lindquist E."/>
            <person name="Lipzen A."/>
            <person name="Maire R."/>
            <person name="Meier B."/>
            <person name="Mihaltcheva S."/>
            <person name="Molinier V."/>
            <person name="Murat C."/>
            <person name="Poggeler S."/>
            <person name="Quandt C.A."/>
            <person name="Sperisen C."/>
            <person name="Tritt A."/>
            <person name="Tisserant E."/>
            <person name="Crous P.W."/>
            <person name="Henrissat B."/>
            <person name="Nehls U."/>
            <person name="Egli S."/>
            <person name="Spatafora J.W."/>
            <person name="Grigoriev I.V."/>
            <person name="Martin F.M."/>
        </authorList>
    </citation>
    <scope>NUCLEOTIDE SEQUENCE [LARGE SCALE GENOMIC DNA]</scope>
    <source>
        <strain evidence="9 10">CBS 459.81</strain>
    </source>
</reference>
<protein>
    <submittedName>
        <fullName evidence="9">PAP2-domain-containing protein</fullName>
    </submittedName>
</protein>
<feature type="transmembrane region" description="Helical" evidence="7">
    <location>
        <begin position="71"/>
        <end position="92"/>
    </location>
</feature>
<evidence type="ECO:0000313" key="10">
    <source>
        <dbReference type="Proteomes" id="UP000250266"/>
    </source>
</evidence>
<dbReference type="EMBL" id="KV744903">
    <property type="protein sequence ID" value="OCK81969.1"/>
    <property type="molecule type" value="Genomic_DNA"/>
</dbReference>
<keyword evidence="10" id="KW-1185">Reference proteome</keyword>
<dbReference type="PANTHER" id="PTHR10165">
    <property type="entry name" value="LIPID PHOSPHATE PHOSPHATASE"/>
    <property type="match status" value="1"/>
</dbReference>
<feature type="compositionally biased region" description="Polar residues" evidence="6">
    <location>
        <begin position="371"/>
        <end position="404"/>
    </location>
</feature>
<comment type="subcellular location">
    <subcellularLocation>
        <location evidence="1">Membrane</location>
        <topology evidence="1">Multi-pass membrane protein</topology>
    </subcellularLocation>
</comment>
<keyword evidence="5 7" id="KW-0472">Membrane</keyword>
<dbReference type="Pfam" id="PF01569">
    <property type="entry name" value="PAP2"/>
    <property type="match status" value="1"/>
</dbReference>
<dbReference type="AlphaFoldDB" id="A0A8E2EDU7"/>
<evidence type="ECO:0000256" key="4">
    <source>
        <dbReference type="ARBA" id="ARBA00022989"/>
    </source>
</evidence>
<feature type="region of interest" description="Disordered" evidence="6">
    <location>
        <begin position="352"/>
        <end position="444"/>
    </location>
</feature>
<keyword evidence="3 7" id="KW-0812">Transmembrane</keyword>
<evidence type="ECO:0000256" key="6">
    <source>
        <dbReference type="SAM" id="MobiDB-lite"/>
    </source>
</evidence>
<dbReference type="GO" id="GO:0016020">
    <property type="term" value="C:membrane"/>
    <property type="evidence" value="ECO:0007669"/>
    <property type="project" value="UniProtKB-SubCell"/>
</dbReference>
<dbReference type="SUPFAM" id="SSF48317">
    <property type="entry name" value="Acid phosphatase/Vanadium-dependent haloperoxidase"/>
    <property type="match status" value="1"/>
</dbReference>
<dbReference type="InterPro" id="IPR043216">
    <property type="entry name" value="PAP-like"/>
</dbReference>
<comment type="similarity">
    <text evidence="2">Belongs to the PA-phosphatase related phosphoesterase family.</text>
</comment>
<dbReference type="InterPro" id="IPR000326">
    <property type="entry name" value="PAP2/HPO"/>
</dbReference>
<dbReference type="GO" id="GO:0046839">
    <property type="term" value="P:phospholipid dephosphorylation"/>
    <property type="evidence" value="ECO:0007669"/>
    <property type="project" value="TreeGrafter"/>
</dbReference>
<evidence type="ECO:0000256" key="7">
    <source>
        <dbReference type="SAM" id="Phobius"/>
    </source>
</evidence>
<dbReference type="Gene3D" id="1.20.144.10">
    <property type="entry name" value="Phosphatidic acid phosphatase type 2/haloperoxidase"/>
    <property type="match status" value="1"/>
</dbReference>
<evidence type="ECO:0000256" key="2">
    <source>
        <dbReference type="ARBA" id="ARBA00008816"/>
    </source>
</evidence>
<evidence type="ECO:0000259" key="8">
    <source>
        <dbReference type="SMART" id="SM00014"/>
    </source>
</evidence>
<accession>A0A8E2EDU7</accession>
<dbReference type="SMART" id="SM00014">
    <property type="entry name" value="acidPPc"/>
    <property type="match status" value="1"/>
</dbReference>
<proteinExistence type="inferred from homology"/>
<dbReference type="Proteomes" id="UP000250266">
    <property type="component" value="Unassembled WGS sequence"/>
</dbReference>
<dbReference type="GO" id="GO:0006644">
    <property type="term" value="P:phospholipid metabolic process"/>
    <property type="evidence" value="ECO:0007669"/>
    <property type="project" value="InterPro"/>
</dbReference>